<accession>A0A075LVQ9</accession>
<dbReference type="GeneID" id="24843143"/>
<dbReference type="HOGENOM" id="CLU_1253649_0_0_2"/>
<sequence length="219" mass="24865">MAESSQENLLVNKFLISLVDGKIIGYVTGITVEVQHDKFYFILKVKALENIGKTGEFHPGMFSTEKKIKISPEDIVSVGSDAIIIGGGKVPPVKEIERLVQVASEYSMLAKELEEKEKLLQELKAENLSLSKQVSELERELKRYQVLKEDFEHLKEQLIKQEGQLEMAREYIKLLEGLRHDIDAIKANVEKLTTGYVEEVVRNIVNEELNARGLKKTLL</sequence>
<dbReference type="RefSeq" id="WP_048165870.1">
    <property type="nucleotide sequence ID" value="NZ_CP006019.1"/>
</dbReference>
<organism evidence="2 3">
    <name type="scientific">Palaeococcus pacificus DY20341</name>
    <dbReference type="NCBI Taxonomy" id="1343739"/>
    <lineage>
        <taxon>Archaea</taxon>
        <taxon>Methanobacteriati</taxon>
        <taxon>Methanobacteriota</taxon>
        <taxon>Thermococci</taxon>
        <taxon>Thermococcales</taxon>
        <taxon>Thermococcaceae</taxon>
        <taxon>Palaeococcus</taxon>
    </lineage>
</organism>
<keyword evidence="1" id="KW-0175">Coiled coil</keyword>
<keyword evidence="3" id="KW-1185">Reference proteome</keyword>
<dbReference type="eggNOG" id="arCOG05740">
    <property type="taxonomic scope" value="Archaea"/>
</dbReference>
<reference evidence="3" key="1">
    <citation type="submission" date="2013-06" db="EMBL/GenBank/DDBJ databases">
        <title>Complete Genome Sequence of Hyperthermophilic Palaeococcus pacificus DY20341T, Isolated from a Deep-Sea Hydrothermal Sediments.</title>
        <authorList>
            <person name="Zeng X."/>
            <person name="Shao Z."/>
        </authorList>
    </citation>
    <scope>NUCLEOTIDE SEQUENCE [LARGE SCALE GENOMIC DNA]</scope>
    <source>
        <strain evidence="3">DY20341</strain>
    </source>
</reference>
<gene>
    <name evidence="2" type="ORF">PAP_10265</name>
</gene>
<dbReference type="KEGG" id="ppac:PAP_10265"/>
<dbReference type="OrthoDB" id="85839at2157"/>
<feature type="coiled-coil region" evidence="1">
    <location>
        <begin position="96"/>
        <end position="164"/>
    </location>
</feature>
<reference evidence="2 3" key="2">
    <citation type="journal article" date="2015" name="Genome Announc.">
        <title>Complete Genome Sequence of Hyperthermophilic Piezophilic Archaeon Palaeococcus pacificus DY20341T, Isolated from Deep-Sea Hydrothermal Sediments.</title>
        <authorList>
            <person name="Zeng X."/>
            <person name="Jebbar M."/>
            <person name="Shao Z."/>
        </authorList>
    </citation>
    <scope>NUCLEOTIDE SEQUENCE [LARGE SCALE GENOMIC DNA]</scope>
    <source>
        <strain evidence="2 3">DY20341</strain>
    </source>
</reference>
<evidence type="ECO:0000313" key="2">
    <source>
        <dbReference type="EMBL" id="AIF70424.1"/>
    </source>
</evidence>
<evidence type="ECO:0000256" key="1">
    <source>
        <dbReference type="SAM" id="Coils"/>
    </source>
</evidence>
<name>A0A075LVQ9_9EURY</name>
<evidence type="ECO:0000313" key="3">
    <source>
        <dbReference type="Proteomes" id="UP000027981"/>
    </source>
</evidence>
<dbReference type="Proteomes" id="UP000027981">
    <property type="component" value="Chromosome"/>
</dbReference>
<protein>
    <submittedName>
        <fullName evidence="2">Uncharacterized protein</fullName>
    </submittedName>
</protein>
<proteinExistence type="predicted"/>
<dbReference type="EMBL" id="CP006019">
    <property type="protein sequence ID" value="AIF70424.1"/>
    <property type="molecule type" value="Genomic_DNA"/>
</dbReference>
<dbReference type="AlphaFoldDB" id="A0A075LVQ9"/>